<organism evidence="1 2">
    <name type="scientific">Longibacter salinarum</name>
    <dbReference type="NCBI Taxonomy" id="1850348"/>
    <lineage>
        <taxon>Bacteria</taxon>
        <taxon>Pseudomonadati</taxon>
        <taxon>Rhodothermota</taxon>
        <taxon>Rhodothermia</taxon>
        <taxon>Rhodothermales</taxon>
        <taxon>Salisaetaceae</taxon>
        <taxon>Longibacter</taxon>
    </lineage>
</organism>
<sequence>MYSIIQDPDRRTARLTIFPSHHPFARTIAITQVDLHGVTREDGSDIRKLSQDVEDERCRFNRYMRSLTVD</sequence>
<reference evidence="1 2" key="1">
    <citation type="submission" date="2017-10" db="EMBL/GenBank/DDBJ databases">
        <title>Draft genome of Longibacter Salinarum.</title>
        <authorList>
            <person name="Goh K.M."/>
            <person name="Shamsir M.S."/>
            <person name="Lim S.W."/>
        </authorList>
    </citation>
    <scope>NUCLEOTIDE SEQUENCE [LARGE SCALE GENOMIC DNA]</scope>
    <source>
        <strain evidence="1 2">KCTC 52045</strain>
    </source>
</reference>
<evidence type="ECO:0000313" key="1">
    <source>
        <dbReference type="EMBL" id="PEN14254.1"/>
    </source>
</evidence>
<keyword evidence="2" id="KW-1185">Reference proteome</keyword>
<gene>
    <name evidence="1" type="ORF">CRI94_04240</name>
</gene>
<dbReference type="AlphaFoldDB" id="A0A2A8D040"/>
<proteinExistence type="predicted"/>
<accession>A0A2A8D040</accession>
<dbReference type="EMBL" id="PDEQ01000002">
    <property type="protein sequence ID" value="PEN14254.1"/>
    <property type="molecule type" value="Genomic_DNA"/>
</dbReference>
<evidence type="ECO:0000313" key="2">
    <source>
        <dbReference type="Proteomes" id="UP000220102"/>
    </source>
</evidence>
<dbReference type="RefSeq" id="WP_098074434.1">
    <property type="nucleotide sequence ID" value="NZ_PDEQ01000002.1"/>
</dbReference>
<protein>
    <submittedName>
        <fullName evidence="1">Uncharacterized protein</fullName>
    </submittedName>
</protein>
<comment type="caution">
    <text evidence="1">The sequence shown here is derived from an EMBL/GenBank/DDBJ whole genome shotgun (WGS) entry which is preliminary data.</text>
</comment>
<name>A0A2A8D040_9BACT</name>
<dbReference type="Proteomes" id="UP000220102">
    <property type="component" value="Unassembled WGS sequence"/>
</dbReference>